<keyword evidence="3" id="KW-1185">Reference proteome</keyword>
<name>A0A8J5VU66_ZIZPA</name>
<dbReference type="AlphaFoldDB" id="A0A8J5VU66"/>
<feature type="region of interest" description="Disordered" evidence="1">
    <location>
        <begin position="26"/>
        <end position="51"/>
    </location>
</feature>
<accession>A0A8J5VU66</accession>
<gene>
    <name evidence="2" type="ORF">GUJ93_ZPchr0002g26489</name>
</gene>
<reference evidence="2" key="2">
    <citation type="submission" date="2021-02" db="EMBL/GenBank/DDBJ databases">
        <authorList>
            <person name="Kimball J.A."/>
            <person name="Haas M.W."/>
            <person name="Macchietto M."/>
            <person name="Kono T."/>
            <person name="Duquette J."/>
            <person name="Shao M."/>
        </authorList>
    </citation>
    <scope>NUCLEOTIDE SEQUENCE</scope>
    <source>
        <tissue evidence="2">Fresh leaf tissue</tissue>
    </source>
</reference>
<evidence type="ECO:0000256" key="1">
    <source>
        <dbReference type="SAM" id="MobiDB-lite"/>
    </source>
</evidence>
<organism evidence="2 3">
    <name type="scientific">Zizania palustris</name>
    <name type="common">Northern wild rice</name>
    <dbReference type="NCBI Taxonomy" id="103762"/>
    <lineage>
        <taxon>Eukaryota</taxon>
        <taxon>Viridiplantae</taxon>
        <taxon>Streptophyta</taxon>
        <taxon>Embryophyta</taxon>
        <taxon>Tracheophyta</taxon>
        <taxon>Spermatophyta</taxon>
        <taxon>Magnoliopsida</taxon>
        <taxon>Liliopsida</taxon>
        <taxon>Poales</taxon>
        <taxon>Poaceae</taxon>
        <taxon>BOP clade</taxon>
        <taxon>Oryzoideae</taxon>
        <taxon>Oryzeae</taxon>
        <taxon>Zizaniinae</taxon>
        <taxon>Zizania</taxon>
    </lineage>
</organism>
<protein>
    <submittedName>
        <fullName evidence="2">Uncharacterized protein</fullName>
    </submittedName>
</protein>
<reference evidence="2" key="1">
    <citation type="journal article" date="2021" name="bioRxiv">
        <title>Whole Genome Assembly and Annotation of Northern Wild Rice, Zizania palustris L., Supports a Whole Genome Duplication in the Zizania Genus.</title>
        <authorList>
            <person name="Haas M."/>
            <person name="Kono T."/>
            <person name="Macchietto M."/>
            <person name="Millas R."/>
            <person name="McGilp L."/>
            <person name="Shao M."/>
            <person name="Duquette J."/>
            <person name="Hirsch C.N."/>
            <person name="Kimball J."/>
        </authorList>
    </citation>
    <scope>NUCLEOTIDE SEQUENCE</scope>
    <source>
        <tissue evidence="2">Fresh leaf tissue</tissue>
    </source>
</reference>
<comment type="caution">
    <text evidence="2">The sequence shown here is derived from an EMBL/GenBank/DDBJ whole genome shotgun (WGS) entry which is preliminary data.</text>
</comment>
<dbReference type="Proteomes" id="UP000729402">
    <property type="component" value="Unassembled WGS sequence"/>
</dbReference>
<evidence type="ECO:0000313" key="2">
    <source>
        <dbReference type="EMBL" id="KAG8060198.1"/>
    </source>
</evidence>
<evidence type="ECO:0000313" key="3">
    <source>
        <dbReference type="Proteomes" id="UP000729402"/>
    </source>
</evidence>
<proteinExistence type="predicted"/>
<sequence>MVYRQTSVKKISSIIRLSIDKSPIGRWPTCPHRDTPTCPPARANTPQHHNMRRPHPIIVLNRRAHSTTAPLPPRHHSRTLGHRDCLLGMRAHTSRMWPTAALRPLPQTQPLYLSARPAHPPSSDVSPVLGDRVSLSQSPCLAASRSCPPACN</sequence>
<dbReference type="EMBL" id="JAAALK010000287">
    <property type="protein sequence ID" value="KAG8060198.1"/>
    <property type="molecule type" value="Genomic_DNA"/>
</dbReference>